<dbReference type="SUPFAM" id="SSF55729">
    <property type="entry name" value="Acyl-CoA N-acyltransferases (Nat)"/>
    <property type="match status" value="1"/>
</dbReference>
<keyword evidence="3" id="KW-1185">Reference proteome</keyword>
<comment type="caution">
    <text evidence="2">The sequence shown here is derived from an EMBL/GenBank/DDBJ whole genome shotgun (WGS) entry which is preliminary data.</text>
</comment>
<dbReference type="RefSeq" id="WP_005541560.1">
    <property type="nucleotide sequence ID" value="NZ_JH378835.1"/>
</dbReference>
<accession>G5GJN7</accession>
<dbReference type="HOGENOM" id="CLU_086503_4_0_9"/>
<protein>
    <recommendedName>
        <fullName evidence="1">N-acetyltransferase domain-containing protein</fullName>
    </recommendedName>
</protein>
<dbReference type="PANTHER" id="PTHR43233:SF1">
    <property type="entry name" value="FAMILY N-ACETYLTRANSFERASE, PUTATIVE (AFU_ORTHOLOGUE AFUA_6G03350)-RELATED"/>
    <property type="match status" value="1"/>
</dbReference>
<dbReference type="InterPro" id="IPR000182">
    <property type="entry name" value="GNAT_dom"/>
</dbReference>
<dbReference type="AlphaFoldDB" id="G5GJN7"/>
<dbReference type="GO" id="GO:0016747">
    <property type="term" value="F:acyltransferase activity, transferring groups other than amino-acyl groups"/>
    <property type="evidence" value="ECO:0007669"/>
    <property type="project" value="InterPro"/>
</dbReference>
<dbReference type="Pfam" id="PF13673">
    <property type="entry name" value="Acetyltransf_10"/>
    <property type="match status" value="1"/>
</dbReference>
<dbReference type="STRING" id="679200.HMPREF9333_01777"/>
<sequence length="131" mass="15175">MITYEIARSFDIEKIIEVFENSGIIRPTKEKERIKSMFENANLIYFAYNNGELIGLARCVTDFSYCCYLSDLAVKKDYQKQGVGKKLIEKVREHIGEKVSLILLSANSAMNYYPKINFEKADNAFIIKRKL</sequence>
<gene>
    <name evidence="2" type="ORF">HMPREF9333_01777</name>
</gene>
<proteinExistence type="predicted"/>
<dbReference type="PANTHER" id="PTHR43233">
    <property type="entry name" value="FAMILY N-ACETYLTRANSFERASE, PUTATIVE (AFU_ORTHOLOGUE AFUA_6G03350)-RELATED"/>
    <property type="match status" value="1"/>
</dbReference>
<evidence type="ECO:0000259" key="1">
    <source>
        <dbReference type="PROSITE" id="PS51186"/>
    </source>
</evidence>
<dbReference type="InterPro" id="IPR053144">
    <property type="entry name" value="Acetyltransferase_Butenolide"/>
</dbReference>
<dbReference type="InterPro" id="IPR016181">
    <property type="entry name" value="Acyl_CoA_acyltransferase"/>
</dbReference>
<dbReference type="Gene3D" id="3.40.630.30">
    <property type="match status" value="1"/>
</dbReference>
<organism evidence="2 3">
    <name type="scientific">Johnsonella ignava ATCC 51276</name>
    <dbReference type="NCBI Taxonomy" id="679200"/>
    <lineage>
        <taxon>Bacteria</taxon>
        <taxon>Bacillati</taxon>
        <taxon>Bacillota</taxon>
        <taxon>Clostridia</taxon>
        <taxon>Lachnospirales</taxon>
        <taxon>Lachnospiraceae</taxon>
        <taxon>Johnsonella</taxon>
    </lineage>
</organism>
<evidence type="ECO:0000313" key="2">
    <source>
        <dbReference type="EMBL" id="EHI55058.1"/>
    </source>
</evidence>
<dbReference type="OrthoDB" id="9775804at2"/>
<dbReference type="eggNOG" id="COG0456">
    <property type="taxonomic scope" value="Bacteria"/>
</dbReference>
<dbReference type="CDD" id="cd04301">
    <property type="entry name" value="NAT_SF"/>
    <property type="match status" value="1"/>
</dbReference>
<dbReference type="Proteomes" id="UP000003011">
    <property type="component" value="Unassembled WGS sequence"/>
</dbReference>
<name>G5GJN7_9FIRM</name>
<dbReference type="PATRIC" id="fig|679200.3.peg.1881"/>
<dbReference type="PROSITE" id="PS51186">
    <property type="entry name" value="GNAT"/>
    <property type="match status" value="1"/>
</dbReference>
<reference evidence="2 3" key="1">
    <citation type="submission" date="2011-08" db="EMBL/GenBank/DDBJ databases">
        <title>The Genome Sequence of Johnsonella ignava ATCC 51276.</title>
        <authorList>
            <consortium name="The Broad Institute Genome Sequencing Platform"/>
            <person name="Earl A."/>
            <person name="Ward D."/>
            <person name="Feldgarden M."/>
            <person name="Gevers D."/>
            <person name="Izard J."/>
            <person name="Blanton J.M."/>
            <person name="Baranova O.V."/>
            <person name="Dewhirst F.E."/>
            <person name="Young S.K."/>
            <person name="Zeng Q."/>
            <person name="Gargeya S."/>
            <person name="Fitzgerald M."/>
            <person name="Haas B."/>
            <person name="Abouelleil A."/>
            <person name="Alvarado L."/>
            <person name="Arachchi H.M."/>
            <person name="Berlin A."/>
            <person name="Brown A."/>
            <person name="Chapman S.B."/>
            <person name="Chen Z."/>
            <person name="Dunbar C."/>
            <person name="Freedman E."/>
            <person name="Gearin G."/>
            <person name="Gellesch M."/>
            <person name="Goldberg J."/>
            <person name="Griggs A."/>
            <person name="Gujja S."/>
            <person name="Heiman D."/>
            <person name="Howarth C."/>
            <person name="Larson L."/>
            <person name="Lui A."/>
            <person name="MacDonald P.J.P."/>
            <person name="Montmayeur A."/>
            <person name="Murphy C."/>
            <person name="Neiman D."/>
            <person name="Pearson M."/>
            <person name="Priest M."/>
            <person name="Roberts A."/>
            <person name="Saif S."/>
            <person name="Shea T."/>
            <person name="Shenoy N."/>
            <person name="Sisk P."/>
            <person name="Stolte C."/>
            <person name="Sykes S."/>
            <person name="Wortman J."/>
            <person name="Nusbaum C."/>
            <person name="Birren B."/>
        </authorList>
    </citation>
    <scope>NUCLEOTIDE SEQUENCE [LARGE SCALE GENOMIC DNA]</scope>
    <source>
        <strain evidence="2 3">ATCC 51276</strain>
    </source>
</reference>
<evidence type="ECO:0000313" key="3">
    <source>
        <dbReference type="Proteomes" id="UP000003011"/>
    </source>
</evidence>
<dbReference type="EMBL" id="ACZL01000030">
    <property type="protein sequence ID" value="EHI55058.1"/>
    <property type="molecule type" value="Genomic_DNA"/>
</dbReference>
<feature type="domain" description="N-acetyltransferase" evidence="1">
    <location>
        <begin position="2"/>
        <end position="131"/>
    </location>
</feature>